<dbReference type="Gene3D" id="2.30.30.40">
    <property type="entry name" value="SH3 Domains"/>
    <property type="match status" value="1"/>
</dbReference>
<dbReference type="InterPro" id="IPR038765">
    <property type="entry name" value="Papain-like_cys_pep_sf"/>
</dbReference>
<sequence length="344" mass="37214">MKKQLLSLAIIGSLLGTAGIANASTTWTTASAVKKYNQYINADSYVKDELYNVADFRSKYSSQSGTLAYQIVERAIWYMENGYMVYGSGNDAYGKYGYEDCSGFARFVFGDFGFDITGTSAKYNTVGTKVAGVGKQKVNGKWKLTGIENLKLGDILTWQETDHIMHVAIYMGTNRDGQPVVIGTRSDGNPTALGTVDGWEYWWGENFKEARRVVPAAGFTGMAGKTIKAPTIPQSYVLPPQKAVPAWNGPSTGGNSGGTVTPTPTPDPKPSNPSTEKTTYVVTVKGWVSLKAAASSSSSTIGRLELGQKAELVKKANSYWYQVKVNGKTAYITTSSTYTKTITE</sequence>
<keyword evidence="10" id="KW-1185">Reference proteome</keyword>
<evidence type="ECO:0000256" key="5">
    <source>
        <dbReference type="SAM" id="MobiDB-lite"/>
    </source>
</evidence>
<organism evidence="9 10">
    <name type="scientific">Paenibacillus glycanilyticus</name>
    <dbReference type="NCBI Taxonomy" id="126569"/>
    <lineage>
        <taxon>Bacteria</taxon>
        <taxon>Bacillati</taxon>
        <taxon>Bacillota</taxon>
        <taxon>Bacilli</taxon>
        <taxon>Bacillales</taxon>
        <taxon>Paenibacillaceae</taxon>
        <taxon>Paenibacillus</taxon>
    </lineage>
</organism>
<dbReference type="Proteomes" id="UP001157114">
    <property type="component" value="Unassembled WGS sequence"/>
</dbReference>
<keyword evidence="3" id="KW-0378">Hydrolase</keyword>
<comment type="similarity">
    <text evidence="1">Belongs to the peptidase C40 family.</text>
</comment>
<evidence type="ECO:0008006" key="11">
    <source>
        <dbReference type="Google" id="ProtNLM"/>
    </source>
</evidence>
<dbReference type="SMART" id="SM00287">
    <property type="entry name" value="SH3b"/>
    <property type="match status" value="1"/>
</dbReference>
<evidence type="ECO:0000256" key="4">
    <source>
        <dbReference type="ARBA" id="ARBA00022807"/>
    </source>
</evidence>
<keyword evidence="4" id="KW-0788">Thiol protease</keyword>
<feature type="chain" id="PRO_5045791248" description="SH3 domain-containing protein" evidence="6">
    <location>
        <begin position="24"/>
        <end position="344"/>
    </location>
</feature>
<comment type="caution">
    <text evidence="9">The sequence shown here is derived from an EMBL/GenBank/DDBJ whole genome shotgun (WGS) entry which is preliminary data.</text>
</comment>
<feature type="region of interest" description="Disordered" evidence="5">
    <location>
        <begin position="243"/>
        <end position="277"/>
    </location>
</feature>
<dbReference type="EMBL" id="BSSQ01000001">
    <property type="protein sequence ID" value="GLX65837.1"/>
    <property type="molecule type" value="Genomic_DNA"/>
</dbReference>
<gene>
    <name evidence="9" type="ORF">MU1_01810</name>
</gene>
<reference evidence="9 10" key="1">
    <citation type="submission" date="2023-03" db="EMBL/GenBank/DDBJ databases">
        <title>Draft genome sequence of the bacteria which degrade cell wall of Tricholomamatutake.</title>
        <authorList>
            <person name="Konishi Y."/>
            <person name="Fukuta Y."/>
            <person name="Shirasaka N."/>
        </authorList>
    </citation>
    <scope>NUCLEOTIDE SEQUENCE [LARGE SCALE GENOMIC DNA]</scope>
    <source>
        <strain evidence="10">mu1</strain>
    </source>
</reference>
<evidence type="ECO:0000259" key="8">
    <source>
        <dbReference type="PROSITE" id="PS51935"/>
    </source>
</evidence>
<keyword evidence="2" id="KW-0645">Protease</keyword>
<feature type="domain" description="SH3b" evidence="7">
    <location>
        <begin position="277"/>
        <end position="341"/>
    </location>
</feature>
<dbReference type="Pfam" id="PF08239">
    <property type="entry name" value="SH3_3"/>
    <property type="match status" value="1"/>
</dbReference>
<evidence type="ECO:0000313" key="10">
    <source>
        <dbReference type="Proteomes" id="UP001157114"/>
    </source>
</evidence>
<dbReference type="Gene3D" id="3.90.1720.10">
    <property type="entry name" value="endopeptidase domain like (from Nostoc punctiforme)"/>
    <property type="match status" value="1"/>
</dbReference>
<evidence type="ECO:0000256" key="6">
    <source>
        <dbReference type="SAM" id="SignalP"/>
    </source>
</evidence>
<dbReference type="SUPFAM" id="SSF54001">
    <property type="entry name" value="Cysteine proteinases"/>
    <property type="match status" value="1"/>
</dbReference>
<name>A0ABQ6G817_9BACL</name>
<dbReference type="InterPro" id="IPR003646">
    <property type="entry name" value="SH3-like_bac-type"/>
</dbReference>
<evidence type="ECO:0000313" key="9">
    <source>
        <dbReference type="EMBL" id="GLX65837.1"/>
    </source>
</evidence>
<proteinExistence type="inferred from homology"/>
<dbReference type="PROSITE" id="PS51935">
    <property type="entry name" value="NLPC_P60"/>
    <property type="match status" value="1"/>
</dbReference>
<dbReference type="Pfam" id="PF00877">
    <property type="entry name" value="NLPC_P60"/>
    <property type="match status" value="1"/>
</dbReference>
<dbReference type="PROSITE" id="PS51781">
    <property type="entry name" value="SH3B"/>
    <property type="match status" value="1"/>
</dbReference>
<evidence type="ECO:0000256" key="1">
    <source>
        <dbReference type="ARBA" id="ARBA00007074"/>
    </source>
</evidence>
<dbReference type="RefSeq" id="WP_284236513.1">
    <property type="nucleotide sequence ID" value="NZ_BSSQ01000001.1"/>
</dbReference>
<evidence type="ECO:0000256" key="2">
    <source>
        <dbReference type="ARBA" id="ARBA00022670"/>
    </source>
</evidence>
<evidence type="ECO:0000256" key="3">
    <source>
        <dbReference type="ARBA" id="ARBA00022801"/>
    </source>
</evidence>
<keyword evidence="6" id="KW-0732">Signal</keyword>
<accession>A0ABQ6G817</accession>
<dbReference type="InterPro" id="IPR000064">
    <property type="entry name" value="NLP_P60_dom"/>
</dbReference>
<feature type="domain" description="NlpC/P60" evidence="8">
    <location>
        <begin position="65"/>
        <end position="214"/>
    </location>
</feature>
<evidence type="ECO:0000259" key="7">
    <source>
        <dbReference type="PROSITE" id="PS51781"/>
    </source>
</evidence>
<feature type="signal peptide" evidence="6">
    <location>
        <begin position="1"/>
        <end position="23"/>
    </location>
</feature>
<protein>
    <recommendedName>
        <fullName evidence="11">SH3 domain-containing protein</fullName>
    </recommendedName>
</protein>